<sequence length="466" mass="54144">MYITILFTILCSLNEATFKSNDVHNHLGSRTPYRFRFNKNDTKIKYPNCKDAKIWMLVRHGTRLPSDTDVIGMNTTLKDLKFEILLYHQLGQGELSEKQLSSFEEWSPNVDIEHNKFLTTEGEEELLLLAQRMQKRFPGAIKHKYSNNSFLFKYTATQRAQESARHFANGLFTKKDTQDVVFAPAAKIEPVIRFYKHCDKWQKQIKKNPNTYREQKLFAVSKEMNKTMESVSKRLGFNSVLGLDTVNLMYKVCGFETSWYKHHESPWCYAFDSNDAQVNHAFIKTQHYDPITLVINNTVTDHDLVVVLLNNFKHEKPCEYMKKIDFTKVSKIISETSFTEVVETNKDGPNATFLFAHSGTILKILSHIGLYKPEFPLKGDTLVKNRPWKSSFIDCFAANLAFVLFKCKDGEHVLALHQEHIIKLPMCEKELCSLKYLMKHFHDSIYDCDYSDMCSLESNKSTKDEL</sequence>
<evidence type="ECO:0000313" key="2">
    <source>
        <dbReference type="Proteomes" id="UP000824533"/>
    </source>
</evidence>
<keyword evidence="2" id="KW-1185">Reference proteome</keyword>
<gene>
    <name evidence="1" type="ORF">K1T71_004039</name>
</gene>
<protein>
    <submittedName>
        <fullName evidence="1">Uncharacterized protein</fullName>
    </submittedName>
</protein>
<dbReference type="Proteomes" id="UP000824533">
    <property type="component" value="Linkage Group LG06"/>
</dbReference>
<evidence type="ECO:0000313" key="1">
    <source>
        <dbReference type="EMBL" id="KAJ0180635.1"/>
    </source>
</evidence>
<proteinExistence type="predicted"/>
<organism evidence="1 2">
    <name type="scientific">Dendrolimus kikuchii</name>
    <dbReference type="NCBI Taxonomy" id="765133"/>
    <lineage>
        <taxon>Eukaryota</taxon>
        <taxon>Metazoa</taxon>
        <taxon>Ecdysozoa</taxon>
        <taxon>Arthropoda</taxon>
        <taxon>Hexapoda</taxon>
        <taxon>Insecta</taxon>
        <taxon>Pterygota</taxon>
        <taxon>Neoptera</taxon>
        <taxon>Endopterygota</taxon>
        <taxon>Lepidoptera</taxon>
        <taxon>Glossata</taxon>
        <taxon>Ditrysia</taxon>
        <taxon>Bombycoidea</taxon>
        <taxon>Lasiocampidae</taxon>
        <taxon>Dendrolimus</taxon>
    </lineage>
</organism>
<name>A0ACC1D9X8_9NEOP</name>
<reference evidence="1 2" key="1">
    <citation type="journal article" date="2021" name="Front. Genet.">
        <title>Chromosome-Level Genome Assembly Reveals Significant Gene Expansion in the Toll and IMD Signaling Pathways of Dendrolimus kikuchii.</title>
        <authorList>
            <person name="Zhou J."/>
            <person name="Wu P."/>
            <person name="Xiong Z."/>
            <person name="Liu N."/>
            <person name="Zhao N."/>
            <person name="Ji M."/>
            <person name="Qiu Y."/>
            <person name="Yang B."/>
        </authorList>
    </citation>
    <scope>NUCLEOTIDE SEQUENCE [LARGE SCALE GENOMIC DNA]</scope>
    <source>
        <strain evidence="1">Ann1</strain>
    </source>
</reference>
<comment type="caution">
    <text evidence="1">The sequence shown here is derived from an EMBL/GenBank/DDBJ whole genome shotgun (WGS) entry which is preliminary data.</text>
</comment>
<accession>A0ACC1D9X8</accession>
<dbReference type="EMBL" id="CM034392">
    <property type="protein sequence ID" value="KAJ0180635.1"/>
    <property type="molecule type" value="Genomic_DNA"/>
</dbReference>